<dbReference type="PANTHER" id="PTHR43785:SF12">
    <property type="entry name" value="TYPE-1 GLUTAMINE SYNTHETASE 2"/>
    <property type="match status" value="1"/>
</dbReference>
<dbReference type="InterPro" id="IPR014746">
    <property type="entry name" value="Gln_synth/guanido_kin_cat_dom"/>
</dbReference>
<dbReference type="Gene3D" id="3.30.590.10">
    <property type="entry name" value="Glutamine synthetase/guanido kinase, catalytic domain"/>
    <property type="match status" value="1"/>
</dbReference>
<keyword evidence="2" id="KW-0436">Ligase</keyword>
<dbReference type="InterPro" id="IPR008146">
    <property type="entry name" value="Gln_synth_cat_dom"/>
</dbReference>
<dbReference type="Gene3D" id="3.10.20.70">
    <property type="entry name" value="Glutamine synthetase, N-terminal domain"/>
    <property type="match status" value="1"/>
</dbReference>
<keyword evidence="7" id="KW-1185">Reference proteome</keyword>
<comment type="similarity">
    <text evidence="1 3 4">Belongs to the glutamine synthetase family.</text>
</comment>
<evidence type="ECO:0000313" key="7">
    <source>
        <dbReference type="Proteomes" id="UP000327000"/>
    </source>
</evidence>
<feature type="domain" description="GS catalytic" evidence="5">
    <location>
        <begin position="125"/>
        <end position="458"/>
    </location>
</feature>
<evidence type="ECO:0000256" key="2">
    <source>
        <dbReference type="ARBA" id="ARBA00022598"/>
    </source>
</evidence>
<comment type="caution">
    <text evidence="6">The sequence shown here is derived from an EMBL/GenBank/DDBJ whole genome shotgun (WGS) entry which is preliminary data.</text>
</comment>
<organism evidence="6 7">
    <name type="scientific">Streptomyces mobaraensis</name>
    <name type="common">Streptoverticillium mobaraense</name>
    <dbReference type="NCBI Taxonomy" id="35621"/>
    <lineage>
        <taxon>Bacteria</taxon>
        <taxon>Bacillati</taxon>
        <taxon>Actinomycetota</taxon>
        <taxon>Actinomycetes</taxon>
        <taxon>Kitasatosporales</taxon>
        <taxon>Streptomycetaceae</taxon>
        <taxon>Streptomyces</taxon>
    </lineage>
</organism>
<evidence type="ECO:0000259" key="5">
    <source>
        <dbReference type="PROSITE" id="PS51987"/>
    </source>
</evidence>
<evidence type="ECO:0000256" key="1">
    <source>
        <dbReference type="ARBA" id="ARBA00009897"/>
    </source>
</evidence>
<dbReference type="EMBL" id="VOKX01000003">
    <property type="protein sequence ID" value="KAB7852498.1"/>
    <property type="molecule type" value="Genomic_DNA"/>
</dbReference>
<accession>A0A5N5WGK8</accession>
<dbReference type="PANTHER" id="PTHR43785">
    <property type="entry name" value="GAMMA-GLUTAMYLPUTRESCINE SYNTHETASE"/>
    <property type="match status" value="1"/>
</dbReference>
<dbReference type="PROSITE" id="PS51987">
    <property type="entry name" value="GS_CATALYTIC"/>
    <property type="match status" value="1"/>
</dbReference>
<dbReference type="InterPro" id="IPR036651">
    <property type="entry name" value="Gln_synt_N_sf"/>
</dbReference>
<dbReference type="OrthoDB" id="9807095at2"/>
<dbReference type="Pfam" id="PF00120">
    <property type="entry name" value="Gln-synt_C"/>
    <property type="match status" value="1"/>
</dbReference>
<evidence type="ECO:0000313" key="6">
    <source>
        <dbReference type="EMBL" id="KAB7852498.1"/>
    </source>
</evidence>
<evidence type="ECO:0000256" key="3">
    <source>
        <dbReference type="PROSITE-ProRule" id="PRU01331"/>
    </source>
</evidence>
<dbReference type="Proteomes" id="UP000327000">
    <property type="component" value="Unassembled WGS sequence"/>
</dbReference>
<dbReference type="GO" id="GO:0004356">
    <property type="term" value="F:glutamine synthetase activity"/>
    <property type="evidence" value="ECO:0007669"/>
    <property type="project" value="InterPro"/>
</dbReference>
<proteinExistence type="inferred from homology"/>
<dbReference type="GO" id="GO:0006542">
    <property type="term" value="P:glutamine biosynthetic process"/>
    <property type="evidence" value="ECO:0007669"/>
    <property type="project" value="InterPro"/>
</dbReference>
<dbReference type="SUPFAM" id="SSF55931">
    <property type="entry name" value="Glutamine synthetase/guanido kinase"/>
    <property type="match status" value="1"/>
</dbReference>
<dbReference type="RefSeq" id="WP_152262222.1">
    <property type="nucleotide sequence ID" value="NZ_VOKX01000003.1"/>
</dbReference>
<reference evidence="6 7" key="1">
    <citation type="journal article" date="2019" name="Microb. Cell Fact.">
        <title>Exploring novel herbicidin analogues by transcriptional regulator overexpression and MS/MS molecular networking.</title>
        <authorList>
            <person name="Shi Y."/>
            <person name="Gu R."/>
            <person name="Li Y."/>
            <person name="Wang X."/>
            <person name="Ren W."/>
            <person name="Li X."/>
            <person name="Wang L."/>
            <person name="Xie Y."/>
            <person name="Hong B."/>
        </authorList>
    </citation>
    <scope>NUCLEOTIDE SEQUENCE [LARGE SCALE GENOMIC DNA]</scope>
    <source>
        <strain evidence="6 7">US-43</strain>
    </source>
</reference>
<dbReference type="SMART" id="SM01230">
    <property type="entry name" value="Gln-synt_C"/>
    <property type="match status" value="1"/>
</dbReference>
<dbReference type="SUPFAM" id="SSF54368">
    <property type="entry name" value="Glutamine synthetase, N-terminal domain"/>
    <property type="match status" value="1"/>
</dbReference>
<evidence type="ECO:0000256" key="4">
    <source>
        <dbReference type="RuleBase" id="RU000384"/>
    </source>
</evidence>
<sequence length="458" mass="48799">MDAPTPRNGRLTPDELREEVRLGRVETVALALVDMQGRLKGKRYDAGHFVEKVVDGGSQMCAYALATDVDMRPLPGYALSSWDTGYGDLNLTPDPDTLRVLPWWPGTALAHADATIDGRPVAVAPREMLRRELGLLAERGLGVRTGLETEFALYEGSYDAVAAGRAGLRPVTGRNRDLALDHDDRTDTFLRGLGAALRGAGLPLEAAKTEAGPGQVEITFPYGEALAACDGHVLFKHAVRHLGTRAGLAPTFMAVPAPGVGSGLHLHLSLWSGDEPVVPDADGGLSATGRHAVAGLLAALPELTPLYAPNVNSYRRYVSESFAPTAFTWGFDNRTCAVRVVGRGRGLHLEIRLPGADANPYLALTAALAAIRHGLDHTLDPPPAVTGSAYGQDAPPVPAGLAEALDRFRAGTLARELLTDEVAAHYARAAEVEVEALGAVAEAEEVTDEEVRRWWEYA</sequence>
<gene>
    <name evidence="6" type="ORF">FRZ00_01560</name>
</gene>
<name>A0A5N5WGK8_STRMB</name>
<dbReference type="AlphaFoldDB" id="A0A5N5WGK8"/>
<protein>
    <submittedName>
        <fullName evidence="6">Glutamine synthetase</fullName>
    </submittedName>
</protein>